<reference evidence="1" key="2">
    <citation type="submission" date="2021-04" db="EMBL/GenBank/DDBJ databases">
        <authorList>
            <person name="Liu J."/>
        </authorList>
    </citation>
    <scope>NUCLEOTIDE SEQUENCE</scope>
    <source>
        <strain evidence="1">BAD-6</strain>
    </source>
</reference>
<evidence type="ECO:0000313" key="2">
    <source>
        <dbReference type="Proteomes" id="UP000675664"/>
    </source>
</evidence>
<dbReference type="InterPro" id="IPR012504">
    <property type="entry name" value="Spore_YabP"/>
</dbReference>
<dbReference type="EMBL" id="JAGSND010000006">
    <property type="protein sequence ID" value="MBR0598322.1"/>
    <property type="molecule type" value="Genomic_DNA"/>
</dbReference>
<evidence type="ECO:0000313" key="1">
    <source>
        <dbReference type="EMBL" id="MBR0598322.1"/>
    </source>
</evidence>
<dbReference type="InterPro" id="IPR022476">
    <property type="entry name" value="Spore_YabP/YqfC"/>
</dbReference>
<dbReference type="GO" id="GO:0030435">
    <property type="term" value="P:sporulation resulting in formation of a cellular spore"/>
    <property type="evidence" value="ECO:0007669"/>
    <property type="project" value="InterPro"/>
</dbReference>
<dbReference type="NCBIfam" id="TIGR02892">
    <property type="entry name" value="spore_yabP"/>
    <property type="match status" value="1"/>
</dbReference>
<protein>
    <submittedName>
        <fullName evidence="1">Sporulation protein YabP</fullName>
    </submittedName>
</protein>
<reference evidence="1" key="1">
    <citation type="submission" date="2021-04" db="EMBL/GenBank/DDBJ databases">
        <title>Sinoanaerobacter chloroacetimidivorans sp. nov., an obligate anaerobic bacterium isolated from anaerobic sludge.</title>
        <authorList>
            <person name="Bao Y."/>
        </authorList>
    </citation>
    <scope>NUCLEOTIDE SEQUENCE</scope>
    <source>
        <strain evidence="1">BAD-6</strain>
    </source>
</reference>
<gene>
    <name evidence="1" type="primary">yabP</name>
    <name evidence="1" type="ORF">KCX82_10585</name>
</gene>
<dbReference type="RefSeq" id="WP_227018451.1">
    <property type="nucleotide sequence ID" value="NZ_JAGSND010000006.1"/>
</dbReference>
<dbReference type="Gene3D" id="2.60.40.2000">
    <property type="match status" value="1"/>
</dbReference>
<dbReference type="AlphaFoldDB" id="A0A8J7W040"/>
<comment type="caution">
    <text evidence="1">The sequence shown here is derived from an EMBL/GenBank/DDBJ whole genome shotgun (WGS) entry which is preliminary data.</text>
</comment>
<keyword evidence="2" id="KW-1185">Reference proteome</keyword>
<proteinExistence type="predicted"/>
<name>A0A8J7W040_9FIRM</name>
<dbReference type="Pfam" id="PF07873">
    <property type="entry name" value="YabP"/>
    <property type="match status" value="1"/>
</dbReference>
<dbReference type="PIRSF" id="PIRSF011576">
    <property type="entry name" value="YabP"/>
    <property type="match status" value="1"/>
</dbReference>
<dbReference type="InterPro" id="IPR038705">
    <property type="entry name" value="YabP_sf"/>
</dbReference>
<organism evidence="1 2">
    <name type="scientific">Sinanaerobacter chloroacetimidivorans</name>
    <dbReference type="NCBI Taxonomy" id="2818044"/>
    <lineage>
        <taxon>Bacteria</taxon>
        <taxon>Bacillati</taxon>
        <taxon>Bacillota</taxon>
        <taxon>Clostridia</taxon>
        <taxon>Peptostreptococcales</taxon>
        <taxon>Anaerovoracaceae</taxon>
        <taxon>Sinanaerobacter</taxon>
    </lineage>
</organism>
<accession>A0A8J7W040</accession>
<sequence length="87" mass="9750">MDSGHIVNIDNRERISVTEVVDVESFNEESILLILKTGGLIIRGEVLHIQKLDLEEGRVTITGAISSAVYTEKKDKQEKGFLKKILK</sequence>
<dbReference type="Proteomes" id="UP000675664">
    <property type="component" value="Unassembled WGS sequence"/>
</dbReference>